<feature type="domain" description="PARP-type" evidence="7">
    <location>
        <begin position="20"/>
        <end position="100"/>
    </location>
</feature>
<dbReference type="PROSITE" id="PS50064">
    <property type="entry name" value="ZF_PARP_2"/>
    <property type="match status" value="1"/>
</dbReference>
<dbReference type="VEuPathDB" id="FungiDB:TSTA_031460"/>
<name>B8M5J3_TALSN</name>
<proteinExistence type="predicted"/>
<organism evidence="8 9">
    <name type="scientific">Talaromyces stipitatus (strain ATCC 10500 / CBS 375.48 / QM 6759 / NRRL 1006)</name>
    <name type="common">Penicillium stipitatum</name>
    <dbReference type="NCBI Taxonomy" id="441959"/>
    <lineage>
        <taxon>Eukaryota</taxon>
        <taxon>Fungi</taxon>
        <taxon>Dikarya</taxon>
        <taxon>Ascomycota</taxon>
        <taxon>Pezizomycotina</taxon>
        <taxon>Eurotiomycetes</taxon>
        <taxon>Eurotiomycetidae</taxon>
        <taxon>Eurotiales</taxon>
        <taxon>Trichocomaceae</taxon>
        <taxon>Talaromyces</taxon>
        <taxon>Talaromyces sect. Talaromyces</taxon>
    </lineage>
</organism>
<feature type="compositionally biased region" description="Basic and acidic residues" evidence="6">
    <location>
        <begin position="126"/>
        <end position="137"/>
    </location>
</feature>
<dbReference type="GO" id="GO:0003677">
    <property type="term" value="F:DNA binding"/>
    <property type="evidence" value="ECO:0007669"/>
    <property type="project" value="InterPro"/>
</dbReference>
<evidence type="ECO:0000313" key="8">
    <source>
        <dbReference type="EMBL" id="EED19887.1"/>
    </source>
</evidence>
<dbReference type="SUPFAM" id="SSF57716">
    <property type="entry name" value="Glucocorticoid receptor-like (DNA-binding domain)"/>
    <property type="match status" value="1"/>
</dbReference>
<dbReference type="Pfam" id="PF00645">
    <property type="entry name" value="zf-PARP"/>
    <property type="match status" value="1"/>
</dbReference>
<dbReference type="PhylomeDB" id="B8M5J3"/>
<dbReference type="Proteomes" id="UP000001745">
    <property type="component" value="Unassembled WGS sequence"/>
</dbReference>
<keyword evidence="9" id="KW-1185">Reference proteome</keyword>
<dbReference type="InterPro" id="IPR001510">
    <property type="entry name" value="Znf_PARP"/>
</dbReference>
<gene>
    <name evidence="8" type="ORF">TSTA_031460</name>
</gene>
<keyword evidence="2" id="KW-0479">Metal-binding</keyword>
<reference evidence="9" key="1">
    <citation type="journal article" date="2015" name="Genome Announc.">
        <title>Genome sequence of the AIDS-associated pathogen Penicillium marneffei (ATCC18224) and its near taxonomic relative Talaromyces stipitatus (ATCC10500).</title>
        <authorList>
            <person name="Nierman W.C."/>
            <person name="Fedorova-Abrams N.D."/>
            <person name="Andrianopoulos A."/>
        </authorList>
    </citation>
    <scope>NUCLEOTIDE SEQUENCE [LARGE SCALE GENOMIC DNA]</scope>
    <source>
        <strain evidence="9">ATCC 10500 / CBS 375.48 / QM 6759 / NRRL 1006</strain>
    </source>
</reference>
<accession>B8M5J3</accession>
<evidence type="ECO:0000256" key="2">
    <source>
        <dbReference type="ARBA" id="ARBA00022723"/>
    </source>
</evidence>
<dbReference type="InParanoid" id="B8M5J3"/>
<dbReference type="AlphaFoldDB" id="B8M5J3"/>
<evidence type="ECO:0000256" key="6">
    <source>
        <dbReference type="SAM" id="MobiDB-lite"/>
    </source>
</evidence>
<dbReference type="eggNOG" id="ENOG502S5PB">
    <property type="taxonomic scope" value="Eukaryota"/>
</dbReference>
<keyword evidence="4" id="KW-0862">Zinc</keyword>
<dbReference type="RefSeq" id="XP_002480321.1">
    <property type="nucleotide sequence ID" value="XM_002480276.1"/>
</dbReference>
<dbReference type="GO" id="GO:0008270">
    <property type="term" value="F:zinc ion binding"/>
    <property type="evidence" value="ECO:0007669"/>
    <property type="project" value="UniProtKB-KW"/>
</dbReference>
<feature type="compositionally biased region" description="Basic and acidic residues" evidence="6">
    <location>
        <begin position="144"/>
        <end position="153"/>
    </location>
</feature>
<keyword evidence="5" id="KW-0539">Nucleus</keyword>
<evidence type="ECO:0000256" key="4">
    <source>
        <dbReference type="ARBA" id="ARBA00022833"/>
    </source>
</evidence>
<dbReference type="Gene3D" id="3.30.1740.10">
    <property type="entry name" value="Zinc finger, PARP-type"/>
    <property type="match status" value="1"/>
</dbReference>
<evidence type="ECO:0000256" key="1">
    <source>
        <dbReference type="ARBA" id="ARBA00004123"/>
    </source>
</evidence>
<dbReference type="GeneID" id="8107757"/>
<dbReference type="GO" id="GO:0005634">
    <property type="term" value="C:nucleus"/>
    <property type="evidence" value="ECO:0007669"/>
    <property type="project" value="UniProtKB-SubCell"/>
</dbReference>
<feature type="region of interest" description="Disordered" evidence="6">
    <location>
        <begin position="101"/>
        <end position="256"/>
    </location>
</feature>
<evidence type="ECO:0000256" key="5">
    <source>
        <dbReference type="ARBA" id="ARBA00023242"/>
    </source>
</evidence>
<evidence type="ECO:0000313" key="9">
    <source>
        <dbReference type="Proteomes" id="UP000001745"/>
    </source>
</evidence>
<dbReference type="HOGENOM" id="CLU_045993_3_0_1"/>
<dbReference type="SMART" id="SM01336">
    <property type="entry name" value="zf-PARP"/>
    <property type="match status" value="1"/>
</dbReference>
<evidence type="ECO:0000256" key="3">
    <source>
        <dbReference type="ARBA" id="ARBA00022771"/>
    </source>
</evidence>
<dbReference type="OMA" id="CKNKECQ"/>
<dbReference type="EMBL" id="EQ962654">
    <property type="protein sequence ID" value="EED19887.1"/>
    <property type="molecule type" value="Genomic_DNA"/>
</dbReference>
<sequence length="256" mass="28505">MGSYRIEESPNKRAGCSVKACKDHKIKIQKGELRLGTWVDTERFQSWSYRHWGCITSRVLANILESISEDGEPNFDMVDGLEELSAENQEKVKKAIETGEIDEADKTDHSLLNGDASEEVQNEIDGSSKKAEADTVAKSKKRSRADVEEEAHSKNTKKTKGKPAAQEEAPEERPAKRSRARKAVEEATATQPEKPVKKSRKKASAANGHEDGEHERVEQEATKVNEPAKKVRGKAATTNSEKPKRGRKKKAVEDEE</sequence>
<dbReference type="InterPro" id="IPR036957">
    <property type="entry name" value="Znf_PARP_sf"/>
</dbReference>
<keyword evidence="3" id="KW-0863">Zinc-finger</keyword>
<comment type="subcellular location">
    <subcellularLocation>
        <location evidence="1">Nucleus</location>
    </subcellularLocation>
</comment>
<dbReference type="STRING" id="441959.B8M5J3"/>
<evidence type="ECO:0000259" key="7">
    <source>
        <dbReference type="PROSITE" id="PS50064"/>
    </source>
</evidence>
<protein>
    <recommendedName>
        <fullName evidence="7">PARP-type domain-containing protein</fullName>
    </recommendedName>
</protein>
<dbReference type="OrthoDB" id="429950at2759"/>
<feature type="compositionally biased region" description="Basic and acidic residues" evidence="6">
    <location>
        <begin position="208"/>
        <end position="229"/>
    </location>
</feature>